<evidence type="ECO:0000313" key="2">
    <source>
        <dbReference type="EMBL" id="AOV08427.1"/>
    </source>
</evidence>
<dbReference type="Proteomes" id="UP000185746">
    <property type="component" value="Chromosome"/>
</dbReference>
<feature type="transmembrane region" description="Helical" evidence="1">
    <location>
        <begin position="98"/>
        <end position="118"/>
    </location>
</feature>
<feature type="transmembrane region" description="Helical" evidence="1">
    <location>
        <begin position="160"/>
        <end position="182"/>
    </location>
</feature>
<keyword evidence="1" id="KW-1133">Transmembrane helix</keyword>
<feature type="transmembrane region" description="Helical" evidence="1">
    <location>
        <begin position="125"/>
        <end position="148"/>
    </location>
</feature>
<keyword evidence="1" id="KW-0812">Transmembrane</keyword>
<name>A0A1D8JI86_9BACL</name>
<sequence>MRGDIVYFMKPIPSHPKDLHRFFMRWSGTQKLLFGALMAALAAILQSAGGLLPGVGFLISPFTTAPILLVALVSLRTSVLSYFLTILLLLFIEPTELFIFPFTTGLLGFGLGFAFHFLNRRLEILIANGVLLTIGICIPLYGLGFPVFGPALSSFNLSALAIIFGFSFFYSLIWLEFSFYFLNKIKRILGV</sequence>
<reference evidence="2 3" key="1">
    <citation type="submission" date="2016-09" db="EMBL/GenBank/DDBJ databases">
        <title>Complete genome sequence of the Lysinibacillus sphaericus LMG 22257, a specie of Bacillus with ureolytic activity that can effectively biodeposit calcium carbonate.</title>
        <authorList>
            <person name="Yan W."/>
        </authorList>
    </citation>
    <scope>NUCLEOTIDE SEQUENCE [LARGE SCALE GENOMIC DNA]</scope>
    <source>
        <strain evidence="2 3">LMG 22257</strain>
    </source>
</reference>
<feature type="transmembrane region" description="Helical" evidence="1">
    <location>
        <begin position="32"/>
        <end position="55"/>
    </location>
</feature>
<dbReference type="AlphaFoldDB" id="A0A1D8JI86"/>
<dbReference type="KEGG" id="surl:BI350_13385"/>
<gene>
    <name evidence="2" type="ORF">BI350_13385</name>
</gene>
<evidence type="ECO:0000256" key="1">
    <source>
        <dbReference type="SAM" id="Phobius"/>
    </source>
</evidence>
<protein>
    <submittedName>
        <fullName evidence="2">Uncharacterized protein</fullName>
    </submittedName>
</protein>
<accession>A0A1D8JI86</accession>
<proteinExistence type="predicted"/>
<keyword evidence="1" id="KW-0472">Membrane</keyword>
<dbReference type="EMBL" id="CP017560">
    <property type="protein sequence ID" value="AOV08427.1"/>
    <property type="molecule type" value="Genomic_DNA"/>
</dbReference>
<keyword evidence="3" id="KW-1185">Reference proteome</keyword>
<evidence type="ECO:0000313" key="3">
    <source>
        <dbReference type="Proteomes" id="UP000185746"/>
    </source>
</evidence>
<feature type="transmembrane region" description="Helical" evidence="1">
    <location>
        <begin position="67"/>
        <end position="92"/>
    </location>
</feature>
<organism evidence="2 3">
    <name type="scientific">Sporosarcina ureilytica</name>
    <dbReference type="NCBI Taxonomy" id="298596"/>
    <lineage>
        <taxon>Bacteria</taxon>
        <taxon>Bacillati</taxon>
        <taxon>Bacillota</taxon>
        <taxon>Bacilli</taxon>
        <taxon>Bacillales</taxon>
        <taxon>Caryophanaceae</taxon>
        <taxon>Sporosarcina</taxon>
    </lineage>
</organism>